<feature type="transmembrane region" description="Helical" evidence="1">
    <location>
        <begin position="167"/>
        <end position="191"/>
    </location>
</feature>
<evidence type="ECO:0000313" key="4">
    <source>
        <dbReference type="Proteomes" id="UP000193067"/>
    </source>
</evidence>
<gene>
    <name evidence="3" type="ORF">PYCCODRAFT_1427051</name>
</gene>
<feature type="transmembrane region" description="Helical" evidence="1">
    <location>
        <begin position="128"/>
        <end position="147"/>
    </location>
</feature>
<keyword evidence="4" id="KW-1185">Reference proteome</keyword>
<dbReference type="OrthoDB" id="2677454at2759"/>
<keyword evidence="1" id="KW-0472">Membrane</keyword>
<evidence type="ECO:0000259" key="2">
    <source>
        <dbReference type="Pfam" id="PF20152"/>
    </source>
</evidence>
<organism evidence="3 4">
    <name type="scientific">Trametes coccinea (strain BRFM310)</name>
    <name type="common">Pycnoporus coccineus</name>
    <dbReference type="NCBI Taxonomy" id="1353009"/>
    <lineage>
        <taxon>Eukaryota</taxon>
        <taxon>Fungi</taxon>
        <taxon>Dikarya</taxon>
        <taxon>Basidiomycota</taxon>
        <taxon>Agaricomycotina</taxon>
        <taxon>Agaricomycetes</taxon>
        <taxon>Polyporales</taxon>
        <taxon>Polyporaceae</taxon>
        <taxon>Trametes</taxon>
    </lineage>
</organism>
<feature type="transmembrane region" description="Helical" evidence="1">
    <location>
        <begin position="101"/>
        <end position="122"/>
    </location>
</feature>
<dbReference type="STRING" id="1353009.A0A1Y2IEH4"/>
<protein>
    <recommendedName>
        <fullName evidence="2">DUF6534 domain-containing protein</fullName>
    </recommendedName>
</protein>
<dbReference type="PANTHER" id="PTHR40465">
    <property type="entry name" value="CHROMOSOME 1, WHOLE GENOME SHOTGUN SEQUENCE"/>
    <property type="match status" value="1"/>
</dbReference>
<feature type="transmembrane region" description="Helical" evidence="1">
    <location>
        <begin position="364"/>
        <end position="388"/>
    </location>
</feature>
<evidence type="ECO:0000313" key="3">
    <source>
        <dbReference type="EMBL" id="OSC99545.1"/>
    </source>
</evidence>
<accession>A0A1Y2IEH4</accession>
<feature type="domain" description="DUF6534" evidence="2">
    <location>
        <begin position="294"/>
        <end position="393"/>
    </location>
</feature>
<dbReference type="Proteomes" id="UP000193067">
    <property type="component" value="Unassembled WGS sequence"/>
</dbReference>
<dbReference type="AlphaFoldDB" id="A0A1Y2IEH4"/>
<name>A0A1Y2IEH4_TRAC3</name>
<evidence type="ECO:0000256" key="1">
    <source>
        <dbReference type="SAM" id="Phobius"/>
    </source>
</evidence>
<proteinExistence type="predicted"/>
<keyword evidence="1" id="KW-0812">Transmembrane</keyword>
<feature type="transmembrane region" description="Helical" evidence="1">
    <location>
        <begin position="339"/>
        <end position="358"/>
    </location>
</feature>
<sequence length="444" mass="48766">MFEHQVHRRYVNLSLHHHHPSSSAGLIAFSTPPLLLIHPLFAVFEYLDLAASENYDCLHIRVSNATSKMRHNGNVTLAATGIRVVGICARRRHSSLLPVKLAGFGGIHGFWPFRLGGFFLMSSPSLDHTYGALLLGTFLGLLLYGFALHQMYRYYRLYPDDKRGLKVLVVAITLFQTVHITLCMVAVYHHLVTNYDRPKSLPAAHWSTRLLTPFSYRPQGITIVLCQSFFAYRVFIAITVGPQLIYRVFVTIASLFMASSLGLAIAAAVKGFRTSTEGFRHGNGIVSAIFGSGVAVDVLLTGTLVVVLLSSRTGFQQAYDQVWRVVYPCMLSSSLEAPASIIALLVFILVRSVVWEALAMPSNLIYVSISVVGTKLCQVYANSVLAALNSRKSIQDRMMADSASGSNAHELSSFVPGPRNATHLRPWSSGETIATTLSSVTGKY</sequence>
<reference evidence="3 4" key="1">
    <citation type="journal article" date="2015" name="Biotechnol. Biofuels">
        <title>Enhanced degradation of softwood versus hardwood by the white-rot fungus Pycnoporus coccineus.</title>
        <authorList>
            <person name="Couturier M."/>
            <person name="Navarro D."/>
            <person name="Chevret D."/>
            <person name="Henrissat B."/>
            <person name="Piumi F."/>
            <person name="Ruiz-Duenas F.J."/>
            <person name="Martinez A.T."/>
            <person name="Grigoriev I.V."/>
            <person name="Riley R."/>
            <person name="Lipzen A."/>
            <person name="Berrin J.G."/>
            <person name="Master E.R."/>
            <person name="Rosso M.N."/>
        </authorList>
    </citation>
    <scope>NUCLEOTIDE SEQUENCE [LARGE SCALE GENOMIC DNA]</scope>
    <source>
        <strain evidence="3 4">BRFM310</strain>
    </source>
</reference>
<feature type="transmembrane region" description="Helical" evidence="1">
    <location>
        <begin position="220"/>
        <end position="241"/>
    </location>
</feature>
<keyword evidence="1" id="KW-1133">Transmembrane helix</keyword>
<dbReference type="InterPro" id="IPR045339">
    <property type="entry name" value="DUF6534"/>
</dbReference>
<feature type="transmembrane region" description="Helical" evidence="1">
    <location>
        <begin position="289"/>
        <end position="309"/>
    </location>
</feature>
<feature type="transmembrane region" description="Helical" evidence="1">
    <location>
        <begin position="248"/>
        <end position="269"/>
    </location>
</feature>
<dbReference type="PANTHER" id="PTHR40465:SF1">
    <property type="entry name" value="DUF6534 DOMAIN-CONTAINING PROTEIN"/>
    <property type="match status" value="1"/>
</dbReference>
<dbReference type="EMBL" id="KZ084126">
    <property type="protein sequence ID" value="OSC99545.1"/>
    <property type="molecule type" value="Genomic_DNA"/>
</dbReference>
<dbReference type="Pfam" id="PF20152">
    <property type="entry name" value="DUF6534"/>
    <property type="match status" value="1"/>
</dbReference>